<dbReference type="AlphaFoldDB" id="A0A5E8H8Q9"/>
<name>A0A5E8H8Q9_9LEPT</name>
<evidence type="ECO:0000313" key="1">
    <source>
        <dbReference type="EMBL" id="EOQ87107.1"/>
    </source>
</evidence>
<organism evidence="1 2">
    <name type="scientific">Leptospira yanagawae serovar Saopaulo str. Sao Paulo = ATCC 700523</name>
    <dbReference type="NCBI Taxonomy" id="1249483"/>
    <lineage>
        <taxon>Bacteria</taxon>
        <taxon>Pseudomonadati</taxon>
        <taxon>Spirochaetota</taxon>
        <taxon>Spirochaetia</taxon>
        <taxon>Leptospirales</taxon>
        <taxon>Leptospiraceae</taxon>
        <taxon>Leptospira</taxon>
    </lineage>
</organism>
<dbReference type="EMBL" id="AOGX02000046">
    <property type="protein sequence ID" value="EOQ87107.1"/>
    <property type="molecule type" value="Genomic_DNA"/>
</dbReference>
<proteinExistence type="predicted"/>
<sequence length="170" mass="20545">MKIYYFSFLISISVAVIWGIQSVKPETKLINSEKGISLLKILDFEDIEGNITQENNSVYFNPKYIDKSFIIDLPSDQITFEECELSPFNEGERNRYHQFLKSKFILQTERGLYLFKKSKFEEFQFWKLKFSKNIYGNFHYDFWDCIRTTSLKKEYFLPNYIEKREKKQIL</sequence>
<protein>
    <submittedName>
        <fullName evidence="1">Uncharacterized protein</fullName>
    </submittedName>
</protein>
<gene>
    <name evidence="1" type="ORF">LEP1GSC202_0363</name>
</gene>
<dbReference type="Proteomes" id="UP000013996">
    <property type="component" value="Unassembled WGS sequence"/>
</dbReference>
<dbReference type="RefSeq" id="WP_015679198.1">
    <property type="nucleotide sequence ID" value="NZ_AOGX02000046.1"/>
</dbReference>
<evidence type="ECO:0000313" key="2">
    <source>
        <dbReference type="Proteomes" id="UP000013996"/>
    </source>
</evidence>
<reference evidence="1 2" key="1">
    <citation type="submission" date="2013-04" db="EMBL/GenBank/DDBJ databases">
        <authorList>
            <person name="Harkins D.M."/>
            <person name="Durkin A.S."/>
            <person name="Brinkac L.M."/>
            <person name="Haft D.H."/>
            <person name="Selengut J.D."/>
            <person name="Sanka R."/>
            <person name="DePew J."/>
            <person name="Purushe J."/>
            <person name="Hartskeerl R.A."/>
            <person name="Ahmed A."/>
            <person name="van der Linden H."/>
            <person name="Goris M.G.A."/>
            <person name="Vinetz J.M."/>
            <person name="Sutton G.G."/>
            <person name="Nierman W.C."/>
            <person name="Fouts D.E."/>
        </authorList>
    </citation>
    <scope>NUCLEOTIDE SEQUENCE [LARGE SCALE GENOMIC DNA]</scope>
    <source>
        <strain evidence="1 2">Sao Paulo</strain>
    </source>
</reference>
<accession>A0A5E8H8Q9</accession>
<comment type="caution">
    <text evidence="1">The sequence shown here is derived from an EMBL/GenBank/DDBJ whole genome shotgun (WGS) entry which is preliminary data.</text>
</comment>